<proteinExistence type="predicted"/>
<keyword evidence="2" id="KW-1185">Reference proteome</keyword>
<dbReference type="PANTHER" id="PTHR43293">
    <property type="entry name" value="ACETATE COA-TRANSFERASE YDIF"/>
    <property type="match status" value="1"/>
</dbReference>
<protein>
    <submittedName>
        <fullName evidence="1">Acyl CoA:acetate/3-ketoacid CoA transferase</fullName>
    </submittedName>
</protein>
<dbReference type="SUPFAM" id="SSF100950">
    <property type="entry name" value="NagB/RpiA/CoA transferase-like"/>
    <property type="match status" value="2"/>
</dbReference>
<evidence type="ECO:0000313" key="2">
    <source>
        <dbReference type="Proteomes" id="UP001597101"/>
    </source>
</evidence>
<dbReference type="RefSeq" id="WP_377213252.1">
    <property type="nucleotide sequence ID" value="NZ_JBHTJV010000012.1"/>
</dbReference>
<dbReference type="PANTHER" id="PTHR43293:SF1">
    <property type="entry name" value="ACETATE COA-TRANSFERASE YDIF"/>
    <property type="match status" value="1"/>
</dbReference>
<name>A0ABW3FFZ0_9HYPH</name>
<sequence>MVDKVVRLEDAIATIDDGDTVCVSGFVGIGTPEGLVRGLQDRFLAHAAPKDISLLFAAAPGDGKDRGLNRLAIPGLVKRAIGGHWSLVPKLGAMAMNNEIEAYNLPLGCISQLYRDIGAGKPGMFSKVGLHTFVDPRQSGGAINDCTTKPLVELMELAGEEWLFYHAVPVDVALIRGTTADRHGNITMEREALTLDMLPIAIAAKNSGGLVIAQVERIAANGSLDPKQVIVPGNLVDCVVVAERDEHHQTYKTPYEHAFTGRMKADVGQPVPMDLTERKIIARRAAMELPVNGVVNLGIGMPEGVSAVANEEGVIDNITLTTEAGVLGGVPQSGLDFGAAINANAIIQTNQQFDFYDGGGLDLACLGMAETDATGNVNVSRFKDRFAGAGGFINISQNARKVVFVGTFTAGGLKVAINDGKMSIAQEGRSRKFINQVEQITFNGAYAASQGKEVLYVTERCVFKLGESGQELIEVAPGIDIEKDILGQMDFKPVINDVKEMDPSILGEAPMKLRTRLLAIPNSDRLFHDKQQNIVFVNLSGLTIETEEDVRIFEHDMNSFFQQIGQKVNLVSNYDGISISPKMAAKFANVLGQLEYDYYLTATRYTTSAFLRQKLGQDLKNRSISPHIFETRQEAAAYIAANRSD</sequence>
<dbReference type="SMART" id="SM00882">
    <property type="entry name" value="CoA_trans"/>
    <property type="match status" value="2"/>
</dbReference>
<dbReference type="Proteomes" id="UP001597101">
    <property type="component" value="Unassembled WGS sequence"/>
</dbReference>
<organism evidence="1 2">
    <name type="scientific">Pseudahrensia aquimaris</name>
    <dbReference type="NCBI Taxonomy" id="744461"/>
    <lineage>
        <taxon>Bacteria</taxon>
        <taxon>Pseudomonadati</taxon>
        <taxon>Pseudomonadota</taxon>
        <taxon>Alphaproteobacteria</taxon>
        <taxon>Hyphomicrobiales</taxon>
        <taxon>Ahrensiaceae</taxon>
        <taxon>Pseudahrensia</taxon>
    </lineage>
</organism>
<dbReference type="GO" id="GO:0016740">
    <property type="term" value="F:transferase activity"/>
    <property type="evidence" value="ECO:0007669"/>
    <property type="project" value="UniProtKB-KW"/>
</dbReference>
<dbReference type="InterPro" id="IPR004165">
    <property type="entry name" value="CoA_trans_fam_I"/>
</dbReference>
<comment type="caution">
    <text evidence="1">The sequence shown here is derived from an EMBL/GenBank/DDBJ whole genome shotgun (WGS) entry which is preliminary data.</text>
</comment>
<dbReference type="Pfam" id="PF01144">
    <property type="entry name" value="CoA_trans"/>
    <property type="match status" value="1"/>
</dbReference>
<keyword evidence="1" id="KW-0808">Transferase</keyword>
<dbReference type="InterPro" id="IPR037171">
    <property type="entry name" value="NagB/RpiA_transferase-like"/>
</dbReference>
<gene>
    <name evidence="1" type="ORF">ACFQ14_13345</name>
</gene>
<evidence type="ECO:0000313" key="1">
    <source>
        <dbReference type="EMBL" id="MFD0917394.1"/>
    </source>
</evidence>
<dbReference type="Gene3D" id="3.40.1080.10">
    <property type="entry name" value="Glutaconate Coenzyme A-transferase"/>
    <property type="match status" value="2"/>
</dbReference>
<reference evidence="2" key="1">
    <citation type="journal article" date="2019" name="Int. J. Syst. Evol. Microbiol.">
        <title>The Global Catalogue of Microorganisms (GCM) 10K type strain sequencing project: providing services to taxonomists for standard genome sequencing and annotation.</title>
        <authorList>
            <consortium name="The Broad Institute Genomics Platform"/>
            <consortium name="The Broad Institute Genome Sequencing Center for Infectious Disease"/>
            <person name="Wu L."/>
            <person name="Ma J."/>
        </authorList>
    </citation>
    <scope>NUCLEOTIDE SEQUENCE [LARGE SCALE GENOMIC DNA]</scope>
    <source>
        <strain evidence="2">CCUG 60023</strain>
    </source>
</reference>
<dbReference type="EMBL" id="JBHTJV010000012">
    <property type="protein sequence ID" value="MFD0917394.1"/>
    <property type="molecule type" value="Genomic_DNA"/>
</dbReference>
<accession>A0ABW3FFZ0</accession>